<feature type="compositionally biased region" description="Basic and acidic residues" evidence="6">
    <location>
        <begin position="387"/>
        <end position="396"/>
    </location>
</feature>
<comment type="caution">
    <text evidence="8">The sequence shown here is derived from an EMBL/GenBank/DDBJ whole genome shotgun (WGS) entry which is preliminary data.</text>
</comment>
<organism evidence="8 9">
    <name type="scientific">Ladona fulva</name>
    <name type="common">Scarce chaser dragonfly</name>
    <name type="synonym">Libellula fulva</name>
    <dbReference type="NCBI Taxonomy" id="123851"/>
    <lineage>
        <taxon>Eukaryota</taxon>
        <taxon>Metazoa</taxon>
        <taxon>Ecdysozoa</taxon>
        <taxon>Arthropoda</taxon>
        <taxon>Hexapoda</taxon>
        <taxon>Insecta</taxon>
        <taxon>Pterygota</taxon>
        <taxon>Palaeoptera</taxon>
        <taxon>Odonata</taxon>
        <taxon>Epiprocta</taxon>
        <taxon>Anisoptera</taxon>
        <taxon>Libelluloidea</taxon>
        <taxon>Libellulidae</taxon>
        <taxon>Ladona</taxon>
    </lineage>
</organism>
<keyword evidence="3 5" id="KW-0949">S-adenosyl-L-methionine</keyword>
<protein>
    <recommendedName>
        <fullName evidence="7">SAM-dependent MTase RsmB/NOP-type domain-containing protein</fullName>
    </recommendedName>
</protein>
<dbReference type="Proteomes" id="UP000792457">
    <property type="component" value="Unassembled WGS sequence"/>
</dbReference>
<dbReference type="EMBL" id="KZ308426">
    <property type="protein sequence ID" value="KAG8229319.1"/>
    <property type="molecule type" value="Genomic_DNA"/>
</dbReference>
<evidence type="ECO:0000256" key="1">
    <source>
        <dbReference type="ARBA" id="ARBA00022603"/>
    </source>
</evidence>
<dbReference type="CDD" id="cd02440">
    <property type="entry name" value="AdoMet_MTases"/>
    <property type="match status" value="1"/>
</dbReference>
<evidence type="ECO:0000313" key="9">
    <source>
        <dbReference type="Proteomes" id="UP000792457"/>
    </source>
</evidence>
<dbReference type="PRINTS" id="PR02008">
    <property type="entry name" value="RCMTFAMILY"/>
</dbReference>
<reference evidence="8" key="2">
    <citation type="submission" date="2017-10" db="EMBL/GenBank/DDBJ databases">
        <title>Ladona fulva Genome sequencing and assembly.</title>
        <authorList>
            <person name="Murali S."/>
            <person name="Richards S."/>
            <person name="Bandaranaike D."/>
            <person name="Bellair M."/>
            <person name="Blankenburg K."/>
            <person name="Chao H."/>
            <person name="Dinh H."/>
            <person name="Doddapaneni H."/>
            <person name="Dugan-Rocha S."/>
            <person name="Elkadiri S."/>
            <person name="Gnanaolivu R."/>
            <person name="Hernandez B."/>
            <person name="Skinner E."/>
            <person name="Javaid M."/>
            <person name="Lee S."/>
            <person name="Li M."/>
            <person name="Ming W."/>
            <person name="Munidasa M."/>
            <person name="Muniz J."/>
            <person name="Nguyen L."/>
            <person name="Hughes D."/>
            <person name="Osuji N."/>
            <person name="Pu L.-L."/>
            <person name="Puazo M."/>
            <person name="Qu C."/>
            <person name="Quiroz J."/>
            <person name="Raj R."/>
            <person name="Weissenberger G."/>
            <person name="Xin Y."/>
            <person name="Zou X."/>
            <person name="Han Y."/>
            <person name="Worley K."/>
            <person name="Muzny D."/>
            <person name="Gibbs R."/>
        </authorList>
    </citation>
    <scope>NUCLEOTIDE SEQUENCE</scope>
    <source>
        <strain evidence="8">Sampled in the wild</strain>
    </source>
</reference>
<feature type="domain" description="SAM-dependent MTase RsmB/NOP-type" evidence="7">
    <location>
        <begin position="66"/>
        <end position="366"/>
    </location>
</feature>
<dbReference type="Pfam" id="PF01189">
    <property type="entry name" value="Methyltr_RsmB-F"/>
    <property type="match status" value="1"/>
</dbReference>
<keyword evidence="1 5" id="KW-0489">Methyltransferase</keyword>
<dbReference type="GO" id="GO:0008173">
    <property type="term" value="F:RNA methyltransferase activity"/>
    <property type="evidence" value="ECO:0007669"/>
    <property type="project" value="InterPro"/>
</dbReference>
<dbReference type="Pfam" id="PF21153">
    <property type="entry name" value="NSUN5_N"/>
    <property type="match status" value="1"/>
</dbReference>
<dbReference type="GO" id="GO:0005730">
    <property type="term" value="C:nucleolus"/>
    <property type="evidence" value="ECO:0007669"/>
    <property type="project" value="TreeGrafter"/>
</dbReference>
<dbReference type="Pfam" id="PF21148">
    <property type="entry name" value="NSUN5_fdxn-like"/>
    <property type="match status" value="1"/>
</dbReference>
<feature type="binding site" evidence="5">
    <location>
        <position position="240"/>
    </location>
    <ligand>
        <name>S-adenosyl-L-methionine</name>
        <dbReference type="ChEBI" id="CHEBI:59789"/>
    </ligand>
</feature>
<feature type="active site" description="Nucleophile" evidence="5">
    <location>
        <position position="295"/>
    </location>
</feature>
<dbReference type="AlphaFoldDB" id="A0A8K0K866"/>
<name>A0A8K0K866_LADFU</name>
<gene>
    <name evidence="8" type="ORF">J437_LFUL007127</name>
</gene>
<comment type="caution">
    <text evidence="5">Lacks conserved residue(s) required for the propagation of feature annotation.</text>
</comment>
<evidence type="ECO:0000256" key="2">
    <source>
        <dbReference type="ARBA" id="ARBA00022679"/>
    </source>
</evidence>
<comment type="similarity">
    <text evidence="5">Belongs to the class I-like SAM-binding methyltransferase superfamily. RsmB/NOP family.</text>
</comment>
<feature type="binding site" evidence="5">
    <location>
        <position position="222"/>
    </location>
    <ligand>
        <name>S-adenosyl-L-methionine</name>
        <dbReference type="ChEBI" id="CHEBI:59789"/>
    </ligand>
</feature>
<evidence type="ECO:0000256" key="4">
    <source>
        <dbReference type="ARBA" id="ARBA00022884"/>
    </source>
</evidence>
<evidence type="ECO:0000259" key="7">
    <source>
        <dbReference type="PROSITE" id="PS51686"/>
    </source>
</evidence>
<dbReference type="InterPro" id="IPR049561">
    <property type="entry name" value="NSUN5_7_fdxn-like"/>
</dbReference>
<keyword evidence="9" id="KW-1185">Reference proteome</keyword>
<reference evidence="8" key="1">
    <citation type="submission" date="2013-04" db="EMBL/GenBank/DDBJ databases">
        <authorList>
            <person name="Qu J."/>
            <person name="Murali S.C."/>
            <person name="Bandaranaike D."/>
            <person name="Bellair M."/>
            <person name="Blankenburg K."/>
            <person name="Chao H."/>
            <person name="Dinh H."/>
            <person name="Doddapaneni H."/>
            <person name="Downs B."/>
            <person name="Dugan-Rocha S."/>
            <person name="Elkadiri S."/>
            <person name="Gnanaolivu R.D."/>
            <person name="Hernandez B."/>
            <person name="Javaid M."/>
            <person name="Jayaseelan J.C."/>
            <person name="Lee S."/>
            <person name="Li M."/>
            <person name="Ming W."/>
            <person name="Munidasa M."/>
            <person name="Muniz J."/>
            <person name="Nguyen L."/>
            <person name="Ongeri F."/>
            <person name="Osuji N."/>
            <person name="Pu L.-L."/>
            <person name="Puazo M."/>
            <person name="Qu C."/>
            <person name="Quiroz J."/>
            <person name="Raj R."/>
            <person name="Weissenberger G."/>
            <person name="Xin Y."/>
            <person name="Zou X."/>
            <person name="Han Y."/>
            <person name="Richards S."/>
            <person name="Worley K."/>
            <person name="Muzny D."/>
            <person name="Gibbs R."/>
        </authorList>
    </citation>
    <scope>NUCLEOTIDE SEQUENCE</scope>
    <source>
        <strain evidence="8">Sampled in the wild</strain>
    </source>
</reference>
<feature type="binding site" evidence="5">
    <location>
        <position position="195"/>
    </location>
    <ligand>
        <name>S-adenosyl-L-methionine</name>
        <dbReference type="ChEBI" id="CHEBI:59789"/>
    </ligand>
</feature>
<feature type="region of interest" description="Disordered" evidence="6">
    <location>
        <begin position="371"/>
        <end position="411"/>
    </location>
</feature>
<dbReference type="Gene3D" id="3.30.70.1170">
    <property type="entry name" value="Sun protein, domain 3"/>
    <property type="match status" value="1"/>
</dbReference>
<keyword evidence="4 5" id="KW-0694">RNA-binding</keyword>
<sequence>MKKLFEFTKLLQKESKLDPWLARVLITELLWGKKRLSGESKPVKTILSYHTTFINNTEDDDHPALEKERRNVQLPRYARVNTLYWSVKEAVDYLRNEGWILAKEGDRELFPSSDHFRCDKLIPGVLAFPPGTQLYDHPLYRDRSILLQDKASCLASYVLSPPEGSFVLDMCAAPGMKTTHLAAIMNNKGTIYAVEKDPKRYETLCKFVEEAGASCVKTLQKDSVTLKRESVPGVEYILVDPSCTGSGMVKRPVSGCFEEESQDERLHKLVGFQKRILYHALTEFPSARRVLYSTCSVLSAENEEVVSSTLRNLQKNEQKWHLVDPLPEWSGRGCEDEYPGIGKLCIYASFEEHMTNGFFMAMFERDDISSSSGSNKRDIHASNQLDCHPDRDDVQQKPKKLKKKKKILDET</sequence>
<feature type="compositionally biased region" description="Basic residues" evidence="6">
    <location>
        <begin position="397"/>
        <end position="411"/>
    </location>
</feature>
<proteinExistence type="inferred from homology"/>
<evidence type="ECO:0000256" key="5">
    <source>
        <dbReference type="PROSITE-ProRule" id="PRU01023"/>
    </source>
</evidence>
<evidence type="ECO:0000256" key="3">
    <source>
        <dbReference type="ARBA" id="ARBA00022691"/>
    </source>
</evidence>
<dbReference type="PANTHER" id="PTHR22807">
    <property type="entry name" value="NOP2 YEAST -RELATED NOL1/NOP2/FMU SUN DOMAIN-CONTAINING"/>
    <property type="match status" value="1"/>
</dbReference>
<accession>A0A8K0K866</accession>
<dbReference type="PROSITE" id="PS51686">
    <property type="entry name" value="SAM_MT_RSMB_NOP"/>
    <property type="match status" value="1"/>
</dbReference>
<dbReference type="InterPro" id="IPR001678">
    <property type="entry name" value="MeTrfase_RsmB-F_NOP2_dom"/>
</dbReference>
<dbReference type="SUPFAM" id="SSF53335">
    <property type="entry name" value="S-adenosyl-L-methionine-dependent methyltransferases"/>
    <property type="match status" value="1"/>
</dbReference>
<dbReference type="OrthoDB" id="435282at2759"/>
<evidence type="ECO:0000256" key="6">
    <source>
        <dbReference type="SAM" id="MobiDB-lite"/>
    </source>
</evidence>
<dbReference type="PANTHER" id="PTHR22807:SF4">
    <property type="entry name" value="28S RRNA (CYTOSINE-C(5))-METHYLTRANSFERASE"/>
    <property type="match status" value="1"/>
</dbReference>
<evidence type="ECO:0000313" key="8">
    <source>
        <dbReference type="EMBL" id="KAG8229319.1"/>
    </source>
</evidence>
<dbReference type="InterPro" id="IPR049560">
    <property type="entry name" value="MeTrfase_RsmB-F_NOP2_cat"/>
</dbReference>
<dbReference type="GO" id="GO:0070475">
    <property type="term" value="P:rRNA base methylation"/>
    <property type="evidence" value="ECO:0007669"/>
    <property type="project" value="TreeGrafter"/>
</dbReference>
<dbReference type="InterPro" id="IPR029063">
    <property type="entry name" value="SAM-dependent_MTases_sf"/>
</dbReference>
<keyword evidence="2 5" id="KW-0808">Transferase</keyword>
<dbReference type="InterPro" id="IPR023267">
    <property type="entry name" value="RCMT"/>
</dbReference>
<dbReference type="Gene3D" id="3.40.50.150">
    <property type="entry name" value="Vaccinia Virus protein VP39"/>
    <property type="match status" value="1"/>
</dbReference>
<dbReference type="InterPro" id="IPR048889">
    <property type="entry name" value="NSUN5_RCM1_N"/>
</dbReference>
<dbReference type="GO" id="GO:0003723">
    <property type="term" value="F:RNA binding"/>
    <property type="evidence" value="ECO:0007669"/>
    <property type="project" value="UniProtKB-UniRule"/>
</dbReference>